<gene>
    <name evidence="2" type="ORF">COT33_03420</name>
</gene>
<comment type="caution">
    <text evidence="2">The sequence shown here is derived from an EMBL/GenBank/DDBJ whole genome shotgun (WGS) entry which is preliminary data.</text>
</comment>
<keyword evidence="1" id="KW-0472">Membrane</keyword>
<sequence>MLDMLSNIIRNITPWFFDHGIKIVAIIIVTYLFRKFAGIFIEKIIRNIVISDHFLTKEAEKKREDTLIRILTVSLGILI</sequence>
<evidence type="ECO:0000313" key="2">
    <source>
        <dbReference type="EMBL" id="PIS39148.1"/>
    </source>
</evidence>
<keyword evidence="1" id="KW-1133">Transmembrane helix</keyword>
<keyword evidence="1" id="KW-0812">Transmembrane</keyword>
<dbReference type="Gene3D" id="1.10.287.1260">
    <property type="match status" value="1"/>
</dbReference>
<name>A0A2H0YKX7_9BACT</name>
<dbReference type="AlphaFoldDB" id="A0A2H0YKX7"/>
<feature type="non-terminal residue" evidence="2">
    <location>
        <position position="79"/>
    </location>
</feature>
<reference evidence="3" key="1">
    <citation type="submission" date="2017-09" db="EMBL/GenBank/DDBJ databases">
        <title>Depth-based differentiation of microbial function through sediment-hosted aquifers and enrichment of novel symbionts in the deep terrestrial subsurface.</title>
        <authorList>
            <person name="Probst A.J."/>
            <person name="Ladd B."/>
            <person name="Jarett J.K."/>
            <person name="Geller-Mcgrath D.E."/>
            <person name="Sieber C.M.K."/>
            <person name="Emerson J.B."/>
            <person name="Anantharaman K."/>
            <person name="Thomas B.C."/>
            <person name="Malmstrom R."/>
            <person name="Stieglmeier M."/>
            <person name="Klingl A."/>
            <person name="Woyke T."/>
            <person name="Ryan C.M."/>
            <person name="Banfield J.F."/>
        </authorList>
    </citation>
    <scope>NUCLEOTIDE SEQUENCE [LARGE SCALE GENOMIC DNA]</scope>
</reference>
<dbReference type="EMBL" id="PEYD01000067">
    <property type="protein sequence ID" value="PIS39148.1"/>
    <property type="molecule type" value="Genomic_DNA"/>
</dbReference>
<dbReference type="Proteomes" id="UP000230088">
    <property type="component" value="Unassembled WGS sequence"/>
</dbReference>
<organism evidence="2 3">
    <name type="scientific">Candidatus Nealsonbacteria bacterium CG08_land_8_20_14_0_20_38_20</name>
    <dbReference type="NCBI Taxonomy" id="1974705"/>
    <lineage>
        <taxon>Bacteria</taxon>
        <taxon>Candidatus Nealsoniibacteriota</taxon>
    </lineage>
</organism>
<feature type="transmembrane region" description="Helical" evidence="1">
    <location>
        <begin position="12"/>
        <end position="33"/>
    </location>
</feature>
<proteinExistence type="predicted"/>
<evidence type="ECO:0000256" key="1">
    <source>
        <dbReference type="SAM" id="Phobius"/>
    </source>
</evidence>
<evidence type="ECO:0000313" key="3">
    <source>
        <dbReference type="Proteomes" id="UP000230088"/>
    </source>
</evidence>
<protein>
    <recommendedName>
        <fullName evidence="4">Mechanosensitive ion channel protein MscS</fullName>
    </recommendedName>
</protein>
<accession>A0A2H0YKX7</accession>
<evidence type="ECO:0008006" key="4">
    <source>
        <dbReference type="Google" id="ProtNLM"/>
    </source>
</evidence>